<evidence type="ECO:0000256" key="1">
    <source>
        <dbReference type="SAM" id="MobiDB-lite"/>
    </source>
</evidence>
<sequence>MSEDHSHTHEHPFIGTGGGGRLQGDPGLFEGEGHGHIASLSAKNEFSSLRDQKSRAEHNFIERTHRDAGDQEGTCATEDHSFMTRKPGAVYGWEKVKKDTLGNIFG</sequence>
<dbReference type="EMBL" id="ML736244">
    <property type="protein sequence ID" value="KAE8376241.1"/>
    <property type="molecule type" value="Genomic_DNA"/>
</dbReference>
<feature type="compositionally biased region" description="Basic and acidic residues" evidence="1">
    <location>
        <begin position="1"/>
        <end position="12"/>
    </location>
</feature>
<proteinExistence type="predicted"/>
<evidence type="ECO:0000313" key="2">
    <source>
        <dbReference type="EMBL" id="KAE8376241.1"/>
    </source>
</evidence>
<name>A0A5N7B2K9_9EURO</name>
<dbReference type="Proteomes" id="UP000326198">
    <property type="component" value="Unassembled WGS sequence"/>
</dbReference>
<accession>A0A5N7B2K9</accession>
<feature type="region of interest" description="Disordered" evidence="1">
    <location>
        <begin position="1"/>
        <end position="34"/>
    </location>
</feature>
<gene>
    <name evidence="2" type="ORF">BDV26DRAFT_265986</name>
</gene>
<dbReference type="AlphaFoldDB" id="A0A5N7B2K9"/>
<keyword evidence="3" id="KW-1185">Reference proteome</keyword>
<evidence type="ECO:0000313" key="3">
    <source>
        <dbReference type="Proteomes" id="UP000326198"/>
    </source>
</evidence>
<organism evidence="2 3">
    <name type="scientific">Aspergillus bertholletiae</name>
    <dbReference type="NCBI Taxonomy" id="1226010"/>
    <lineage>
        <taxon>Eukaryota</taxon>
        <taxon>Fungi</taxon>
        <taxon>Dikarya</taxon>
        <taxon>Ascomycota</taxon>
        <taxon>Pezizomycotina</taxon>
        <taxon>Eurotiomycetes</taxon>
        <taxon>Eurotiomycetidae</taxon>
        <taxon>Eurotiales</taxon>
        <taxon>Aspergillaceae</taxon>
        <taxon>Aspergillus</taxon>
        <taxon>Aspergillus subgen. Circumdati</taxon>
    </lineage>
</organism>
<protein>
    <submittedName>
        <fullName evidence="2">Uncharacterized protein</fullName>
    </submittedName>
</protein>
<dbReference type="OrthoDB" id="4504900at2759"/>
<reference evidence="2 3" key="1">
    <citation type="submission" date="2019-04" db="EMBL/GenBank/DDBJ databases">
        <title>Friends and foes A comparative genomics studyof 23 Aspergillus species from section Flavi.</title>
        <authorList>
            <consortium name="DOE Joint Genome Institute"/>
            <person name="Kjaerbolling I."/>
            <person name="Vesth T."/>
            <person name="Frisvad J.C."/>
            <person name="Nybo J.L."/>
            <person name="Theobald S."/>
            <person name="Kildgaard S."/>
            <person name="Isbrandt T."/>
            <person name="Kuo A."/>
            <person name="Sato A."/>
            <person name="Lyhne E.K."/>
            <person name="Kogle M.E."/>
            <person name="Wiebenga A."/>
            <person name="Kun R.S."/>
            <person name="Lubbers R.J."/>
            <person name="Makela M.R."/>
            <person name="Barry K."/>
            <person name="Chovatia M."/>
            <person name="Clum A."/>
            <person name="Daum C."/>
            <person name="Haridas S."/>
            <person name="He G."/>
            <person name="LaButti K."/>
            <person name="Lipzen A."/>
            <person name="Mondo S."/>
            <person name="Riley R."/>
            <person name="Salamov A."/>
            <person name="Simmons B.A."/>
            <person name="Magnuson J.K."/>
            <person name="Henrissat B."/>
            <person name="Mortensen U.H."/>
            <person name="Larsen T.O."/>
            <person name="Devries R.P."/>
            <person name="Grigoriev I.V."/>
            <person name="Machida M."/>
            <person name="Baker S.E."/>
            <person name="Andersen M.R."/>
        </authorList>
    </citation>
    <scope>NUCLEOTIDE SEQUENCE [LARGE SCALE GENOMIC DNA]</scope>
    <source>
        <strain evidence="2 3">IBT 29228</strain>
    </source>
</reference>